<keyword evidence="6" id="KW-0677">Repeat</keyword>
<comment type="similarity">
    <text evidence="2">Belongs to the plexin family.</text>
</comment>
<keyword evidence="5" id="KW-0732">Signal</keyword>
<dbReference type="Pfam" id="PF20170">
    <property type="entry name" value="Plexin_RBD"/>
    <property type="match status" value="1"/>
</dbReference>
<feature type="domain" description="IPT/TIG" evidence="13">
    <location>
        <begin position="265"/>
        <end position="350"/>
    </location>
</feature>
<dbReference type="AlphaFoldDB" id="A0A8C4X0A7"/>
<feature type="transmembrane region" description="Helical" evidence="12">
    <location>
        <begin position="596"/>
        <end position="618"/>
    </location>
</feature>
<keyword evidence="10" id="KW-0675">Receptor</keyword>
<dbReference type="GO" id="GO:0002116">
    <property type="term" value="C:semaphorin receptor complex"/>
    <property type="evidence" value="ECO:0007669"/>
    <property type="project" value="TreeGrafter"/>
</dbReference>
<keyword evidence="3" id="KW-1003">Cell membrane</keyword>
<evidence type="ECO:0000256" key="2">
    <source>
        <dbReference type="ARBA" id="ARBA00010297"/>
    </source>
</evidence>
<dbReference type="GO" id="GO:0017154">
    <property type="term" value="F:semaphorin receptor activity"/>
    <property type="evidence" value="ECO:0007669"/>
    <property type="project" value="InterPro"/>
</dbReference>
<dbReference type="GO" id="GO:0050772">
    <property type="term" value="P:positive regulation of axonogenesis"/>
    <property type="evidence" value="ECO:0007669"/>
    <property type="project" value="TreeGrafter"/>
</dbReference>
<dbReference type="FunFam" id="2.60.40.10:FF:000203">
    <property type="entry name" value="Plexin B2"/>
    <property type="match status" value="1"/>
</dbReference>
<dbReference type="InterPro" id="IPR002909">
    <property type="entry name" value="IPT_dom"/>
</dbReference>
<dbReference type="Pfam" id="PF01833">
    <property type="entry name" value="TIG"/>
    <property type="match status" value="4"/>
</dbReference>
<dbReference type="Gene3D" id="2.60.40.10">
    <property type="entry name" value="Immunoglobulins"/>
    <property type="match status" value="2"/>
</dbReference>
<dbReference type="SUPFAM" id="SSF48350">
    <property type="entry name" value="GTPase activation domain, GAP"/>
    <property type="match status" value="1"/>
</dbReference>
<keyword evidence="8 12" id="KW-0472">Membrane</keyword>
<evidence type="ECO:0000256" key="7">
    <source>
        <dbReference type="ARBA" id="ARBA00022989"/>
    </source>
</evidence>
<reference evidence="14" key="1">
    <citation type="submission" date="2025-08" db="UniProtKB">
        <authorList>
            <consortium name="Ensembl"/>
        </authorList>
    </citation>
    <scope>IDENTIFICATION</scope>
</reference>
<dbReference type="CDD" id="cd00102">
    <property type="entry name" value="IPT"/>
    <property type="match status" value="1"/>
</dbReference>
<dbReference type="InterPro" id="IPR014756">
    <property type="entry name" value="Ig_E-set"/>
</dbReference>
<dbReference type="InterPro" id="IPR046800">
    <property type="entry name" value="Plexin_RBD"/>
</dbReference>
<keyword evidence="7 12" id="KW-1133">Transmembrane helix</keyword>
<evidence type="ECO:0000256" key="10">
    <source>
        <dbReference type="ARBA" id="ARBA00023170"/>
    </source>
</evidence>
<evidence type="ECO:0000256" key="3">
    <source>
        <dbReference type="ARBA" id="ARBA00022475"/>
    </source>
</evidence>
<comment type="subcellular location">
    <subcellularLocation>
        <location evidence="1">Cell membrane</location>
        <topology evidence="1">Single-pass type I membrane protein</topology>
    </subcellularLocation>
</comment>
<dbReference type="InterPro" id="IPR041362">
    <property type="entry name" value="TIG2_plexin"/>
</dbReference>
<accession>A0A8C4X0A7</accession>
<evidence type="ECO:0000256" key="12">
    <source>
        <dbReference type="SAM" id="Phobius"/>
    </source>
</evidence>
<dbReference type="InterPro" id="IPR013548">
    <property type="entry name" value="Plexin_cytoplasmic_RasGAP_dom"/>
</dbReference>
<protein>
    <recommendedName>
        <fullName evidence="13">IPT/TIG domain-containing protein</fullName>
    </recommendedName>
</protein>
<keyword evidence="15" id="KW-1185">Reference proteome</keyword>
<evidence type="ECO:0000256" key="5">
    <source>
        <dbReference type="ARBA" id="ARBA00022729"/>
    </source>
</evidence>
<dbReference type="Pfam" id="PF08337">
    <property type="entry name" value="Plexin_cytopl"/>
    <property type="match status" value="1"/>
</dbReference>
<dbReference type="PANTHER" id="PTHR22625">
    <property type="entry name" value="PLEXIN"/>
    <property type="match status" value="1"/>
</dbReference>
<dbReference type="GO" id="GO:0005886">
    <property type="term" value="C:plasma membrane"/>
    <property type="evidence" value="ECO:0007669"/>
    <property type="project" value="UniProtKB-SubCell"/>
</dbReference>
<organism evidence="14 15">
    <name type="scientific">Eptatretus burgeri</name>
    <name type="common">Inshore hagfish</name>
    <dbReference type="NCBI Taxonomy" id="7764"/>
    <lineage>
        <taxon>Eukaryota</taxon>
        <taxon>Metazoa</taxon>
        <taxon>Chordata</taxon>
        <taxon>Craniata</taxon>
        <taxon>Vertebrata</taxon>
        <taxon>Cyclostomata</taxon>
        <taxon>Myxini</taxon>
        <taxon>Myxiniformes</taxon>
        <taxon>Myxinidae</taxon>
        <taxon>Eptatretinae</taxon>
        <taxon>Eptatretus</taxon>
    </lineage>
</organism>
<dbReference type="InterPro" id="IPR031148">
    <property type="entry name" value="Plexin"/>
</dbReference>
<evidence type="ECO:0000256" key="9">
    <source>
        <dbReference type="ARBA" id="ARBA00023157"/>
    </source>
</evidence>
<name>A0A8C4X0A7_EPTBU</name>
<sequence>MFISSQLVQHGQPSLCPTISRVHETSTPHYIPVGIPWHIQFAVINLHNPPATVQCDVSVEGNTTPLEGTRNGSENGKTFYHCEESEFSFSSKSLYYEASLNVQWETGKRLDNAGYNVTFYDCKRAHSDCSQCQAADDVLRCKWCKSSADCMYDTQCNDDTAAREDCPPPAITSFEPKQGPTAGGTKVTICGTDLGQKAIDIQDPILIAGVPCHVIFSNYQISQRVLCVTNEAEMPISGPLELDIRLQGSKRHHRASTTQNFTFEVPVVSSASPDRGLESGQTRVTLYGEKLDLGHEGQLKVFVGPATCRMVTVLPYKVECITEPNLPGKQCIGLQFDKKVQCLNLSFSYIKNPVISKVSPQDTYYGGGRVVTVTGERIDVAQQVQLFIETTTQYNRRRRFTGFHTNIQSQVNKNSTNCTVVNESQALCRTPRVPADHKFSRAWLEFDGHTVAMNGTDTELSYYSNPKLCRAGIQEKPYQVVGQIVFVKGHNMKKAITEGEVKVSIGDEECSVSTLGDNALYCKPPLSQPRPANYDFTNILWDEDHNPNCTLVEPLLTHPEKGNQGAKLPELMVQMGGLWYYLGPVHYPSTVLSSGALAGIITAIILFLLLITAVMLLLRYKGRRAKRRYEQILMVMGQLEDDVKEQCRREFADLMQVPELSNQLDVTGFPLLPYGRYVERMFFPLAQRILLNSRAPPFTASDIEFYRLLDNEAFIVKFLQTLDKCQLQQSDRGYIASLATVALLDRPALLWRILLCLITDLISNNVERKPKLLFRRTETVVEKMLTNWISVCLFNSLRGSVGKLVYMLFLAIRTQIGRGPVDCVLQRAHFTLAESSLLCTHVDNRHLTIKVIKQEEGGPGGPAGQQLLDIMVLDCDSIGQVKHKILDQLYPGTPFSELPDPESLTLELRSLGGATGLALSDIDQTSEVNQSNIRCNTLKHYNIWDKTTMMLVPQSSQFTPGAPPLPGSNRRSLLGERVPLMSRNSLQSWHLIKEAEEEEERRRVGGHEKHHGTAIPEIYLTRLLSFKMGIQELMYDAFKAIHSLDGPAPPGIKMFFDFLDQQASNHGVSADIVHIWKSNSLALRFWVQLLKDPSLAFDVEIRPELQSTLDVISQTYMDFCSNYDQKISKDTPTRRLLFARELPRCRHLVDNYYEHVANQQAPTEQEFNNWLEQQSYTGELRQVAMSELYKYGQRYHTQIVRSLEEEGNEGLVERFQEVYHKV</sequence>
<keyword evidence="4 12" id="KW-0812">Transmembrane</keyword>
<dbReference type="Gene3D" id="3.10.20.90">
    <property type="entry name" value="Phosphatidylinositol 3-kinase Catalytic Subunit, Chain A, domain 1"/>
    <property type="match status" value="1"/>
</dbReference>
<evidence type="ECO:0000256" key="8">
    <source>
        <dbReference type="ARBA" id="ARBA00023136"/>
    </source>
</evidence>
<dbReference type="Ensembl" id="ENSEBUT00000024581.1">
    <property type="protein sequence ID" value="ENSEBUP00000024005.1"/>
    <property type="gene ID" value="ENSEBUG00000014790.1"/>
</dbReference>
<feature type="domain" description="IPT/TIG" evidence="13">
    <location>
        <begin position="352"/>
        <end position="463"/>
    </location>
</feature>
<dbReference type="OMA" id="DANTILC"/>
<dbReference type="Pfam" id="PF18020">
    <property type="entry name" value="TIG_2"/>
    <property type="match status" value="1"/>
</dbReference>
<dbReference type="Gene3D" id="1.10.506.10">
    <property type="entry name" value="GTPase Activation - p120gap, domain 1"/>
    <property type="match status" value="2"/>
</dbReference>
<reference evidence="14" key="2">
    <citation type="submission" date="2025-09" db="UniProtKB">
        <authorList>
            <consortium name="Ensembl"/>
        </authorList>
    </citation>
    <scope>IDENTIFICATION</scope>
</reference>
<dbReference type="GO" id="GO:0007162">
    <property type="term" value="P:negative regulation of cell adhesion"/>
    <property type="evidence" value="ECO:0007669"/>
    <property type="project" value="TreeGrafter"/>
</dbReference>
<dbReference type="PANTHER" id="PTHR22625:SF44">
    <property type="entry name" value="PLEXIN-B"/>
    <property type="match status" value="1"/>
</dbReference>
<dbReference type="InterPro" id="IPR008936">
    <property type="entry name" value="Rho_GTPase_activation_prot"/>
</dbReference>
<dbReference type="Proteomes" id="UP000694388">
    <property type="component" value="Unplaced"/>
</dbReference>
<evidence type="ECO:0000313" key="15">
    <source>
        <dbReference type="Proteomes" id="UP000694388"/>
    </source>
</evidence>
<proteinExistence type="inferred from homology"/>
<keyword evidence="11" id="KW-0325">Glycoprotein</keyword>
<dbReference type="GO" id="GO:0008360">
    <property type="term" value="P:regulation of cell shape"/>
    <property type="evidence" value="ECO:0007669"/>
    <property type="project" value="TreeGrafter"/>
</dbReference>
<dbReference type="SUPFAM" id="SSF81296">
    <property type="entry name" value="E set domains"/>
    <property type="match status" value="3"/>
</dbReference>
<evidence type="ECO:0000256" key="11">
    <source>
        <dbReference type="ARBA" id="ARBA00023180"/>
    </source>
</evidence>
<feature type="domain" description="IPT/TIG" evidence="13">
    <location>
        <begin position="168"/>
        <end position="264"/>
    </location>
</feature>
<dbReference type="GO" id="GO:0030334">
    <property type="term" value="P:regulation of cell migration"/>
    <property type="evidence" value="ECO:0007669"/>
    <property type="project" value="TreeGrafter"/>
</dbReference>
<dbReference type="SMART" id="SM00429">
    <property type="entry name" value="IPT"/>
    <property type="match status" value="3"/>
</dbReference>
<evidence type="ECO:0000313" key="14">
    <source>
        <dbReference type="Ensembl" id="ENSEBUP00000024005.1"/>
    </source>
</evidence>
<dbReference type="InterPro" id="IPR013783">
    <property type="entry name" value="Ig-like_fold"/>
</dbReference>
<dbReference type="GeneTree" id="ENSGT01150000286928"/>
<evidence type="ECO:0000256" key="6">
    <source>
        <dbReference type="ARBA" id="ARBA00022737"/>
    </source>
</evidence>
<keyword evidence="9" id="KW-1015">Disulfide bond</keyword>
<evidence type="ECO:0000259" key="13">
    <source>
        <dbReference type="SMART" id="SM00429"/>
    </source>
</evidence>
<evidence type="ECO:0000256" key="1">
    <source>
        <dbReference type="ARBA" id="ARBA00004251"/>
    </source>
</evidence>
<evidence type="ECO:0000256" key="4">
    <source>
        <dbReference type="ARBA" id="ARBA00022692"/>
    </source>
</evidence>